<dbReference type="InterPro" id="IPR017968">
    <property type="entry name" value="Acylphosphatase_CS"/>
</dbReference>
<sequence length="92" mass="10321">MSDRTRARVLVSGKVQGVYFRANTREQARERGLDGWVRNLRDGRVEAVFEGPEDDVEALVEWCHEGSPAANVEGVEAEYGDPEGVDGFEIRR</sequence>
<dbReference type="STRING" id="1407499.HHUB_2587"/>
<dbReference type="PROSITE" id="PS00151">
    <property type="entry name" value="ACYLPHOSPHATASE_2"/>
    <property type="match status" value="1"/>
</dbReference>
<organism evidence="5 6">
    <name type="scientific">Halobacterium hubeiense</name>
    <dbReference type="NCBI Taxonomy" id="1407499"/>
    <lineage>
        <taxon>Archaea</taxon>
        <taxon>Methanobacteriati</taxon>
        <taxon>Methanobacteriota</taxon>
        <taxon>Stenosarchaea group</taxon>
        <taxon>Halobacteria</taxon>
        <taxon>Halobacteriales</taxon>
        <taxon>Halobacteriaceae</taxon>
        <taxon>Halobacterium</taxon>
    </lineage>
</organism>
<dbReference type="InterPro" id="IPR001792">
    <property type="entry name" value="Acylphosphatase-like_dom"/>
</dbReference>
<feature type="active site" evidence="1">
    <location>
        <position position="39"/>
    </location>
</feature>
<dbReference type="Pfam" id="PF00708">
    <property type="entry name" value="Acylphosphatase"/>
    <property type="match status" value="1"/>
</dbReference>
<dbReference type="InterPro" id="IPR020456">
    <property type="entry name" value="Acylphosphatase"/>
</dbReference>
<name>A0A0U5H0W3_9EURY</name>
<gene>
    <name evidence="5" type="primary">acyP</name>
    <name evidence="5" type="ORF">HHUB_2587</name>
</gene>
<dbReference type="EC" id="3.6.1.7" evidence="1 2"/>
<comment type="catalytic activity">
    <reaction evidence="1 2">
        <text>an acyl phosphate + H2O = a carboxylate + phosphate + H(+)</text>
        <dbReference type="Rhea" id="RHEA:14965"/>
        <dbReference type="ChEBI" id="CHEBI:15377"/>
        <dbReference type="ChEBI" id="CHEBI:15378"/>
        <dbReference type="ChEBI" id="CHEBI:29067"/>
        <dbReference type="ChEBI" id="CHEBI:43474"/>
        <dbReference type="ChEBI" id="CHEBI:59918"/>
        <dbReference type="EC" id="3.6.1.7"/>
    </reaction>
</comment>
<reference evidence="6" key="1">
    <citation type="journal article" date="2016" name="Environ. Microbiol.">
        <title>The complete genome of a viable archaeum isolated from 123-million-year-old rock salt.</title>
        <authorList>
            <person name="Jaakkola S.T."/>
            <person name="Pfeiffer F."/>
            <person name="Ravantti J.J."/>
            <person name="Guo Q."/>
            <person name="Liu Y."/>
            <person name="Chen X."/>
            <person name="Ma H."/>
            <person name="Yang C."/>
            <person name="Oksanen H.M."/>
            <person name="Bamford D.H."/>
        </authorList>
    </citation>
    <scope>NUCLEOTIDE SEQUENCE</scope>
    <source>
        <strain evidence="6">JI20-1</strain>
    </source>
</reference>
<dbReference type="PANTHER" id="PTHR47268:SF4">
    <property type="entry name" value="ACYLPHOSPHATASE"/>
    <property type="match status" value="1"/>
</dbReference>
<dbReference type="KEGG" id="hhb:Hhub_2587"/>
<accession>A0A0U5H0W3</accession>
<dbReference type="AlphaFoldDB" id="A0A0U5H0W3"/>
<evidence type="ECO:0000256" key="3">
    <source>
        <dbReference type="RuleBase" id="RU004168"/>
    </source>
</evidence>
<evidence type="ECO:0000256" key="2">
    <source>
        <dbReference type="RuleBase" id="RU000553"/>
    </source>
</evidence>
<dbReference type="PROSITE" id="PS51160">
    <property type="entry name" value="ACYLPHOSPHATASE_3"/>
    <property type="match status" value="1"/>
</dbReference>
<dbReference type="InterPro" id="IPR036046">
    <property type="entry name" value="Acylphosphatase-like_dom_sf"/>
</dbReference>
<evidence type="ECO:0000259" key="4">
    <source>
        <dbReference type="PROSITE" id="PS51160"/>
    </source>
</evidence>
<evidence type="ECO:0000256" key="1">
    <source>
        <dbReference type="PROSITE-ProRule" id="PRU00520"/>
    </source>
</evidence>
<dbReference type="Gene3D" id="3.30.70.100">
    <property type="match status" value="1"/>
</dbReference>
<dbReference type="PRINTS" id="PR00112">
    <property type="entry name" value="ACYLPHPHTASE"/>
</dbReference>
<dbReference type="SUPFAM" id="SSF54975">
    <property type="entry name" value="Acylphosphatase/BLUF domain-like"/>
    <property type="match status" value="1"/>
</dbReference>
<protein>
    <recommendedName>
        <fullName evidence="1 2">Acylphosphatase</fullName>
        <ecNumber evidence="1 2">3.6.1.7</ecNumber>
    </recommendedName>
</protein>
<dbReference type="PROSITE" id="PS00150">
    <property type="entry name" value="ACYLPHOSPHATASE_1"/>
    <property type="match status" value="1"/>
</dbReference>
<dbReference type="Proteomes" id="UP000066737">
    <property type="component" value="Chromosome I"/>
</dbReference>
<dbReference type="EMBL" id="LN831302">
    <property type="protein sequence ID" value="CQH57711.1"/>
    <property type="molecule type" value="Genomic_DNA"/>
</dbReference>
<dbReference type="OrthoDB" id="6643at2157"/>
<feature type="domain" description="Acylphosphatase-like" evidence="4">
    <location>
        <begin position="6"/>
        <end position="92"/>
    </location>
</feature>
<evidence type="ECO:0000313" key="5">
    <source>
        <dbReference type="EMBL" id="CQH57711.1"/>
    </source>
</evidence>
<keyword evidence="6" id="KW-1185">Reference proteome</keyword>
<dbReference type="PANTHER" id="PTHR47268">
    <property type="entry name" value="ACYLPHOSPHATASE"/>
    <property type="match status" value="1"/>
</dbReference>
<comment type="similarity">
    <text evidence="3">Belongs to the acylphosphatase family.</text>
</comment>
<proteinExistence type="inferred from homology"/>
<evidence type="ECO:0000313" key="6">
    <source>
        <dbReference type="Proteomes" id="UP000066737"/>
    </source>
</evidence>
<feature type="active site" evidence="1">
    <location>
        <position position="21"/>
    </location>
</feature>
<dbReference type="GO" id="GO:0003998">
    <property type="term" value="F:acylphosphatase activity"/>
    <property type="evidence" value="ECO:0007669"/>
    <property type="project" value="UniProtKB-EC"/>
</dbReference>
<dbReference type="GeneID" id="91110042"/>
<keyword evidence="1 2" id="KW-0378">Hydrolase</keyword>
<dbReference type="RefSeq" id="WP_059057021.1">
    <property type="nucleotide sequence ID" value="NZ_CEML01000001.1"/>
</dbReference>